<dbReference type="PROSITE" id="PS50977">
    <property type="entry name" value="HTH_TETR_2"/>
    <property type="match status" value="1"/>
</dbReference>
<keyword evidence="5" id="KW-1185">Reference proteome</keyword>
<accession>A0A1C1A6F9</accession>
<evidence type="ECO:0000313" key="4">
    <source>
        <dbReference type="EMBL" id="OCT16150.1"/>
    </source>
</evidence>
<name>A0A1C1A6F9_9BACL</name>
<feature type="domain" description="HTH tetR-type" evidence="3">
    <location>
        <begin position="13"/>
        <end position="73"/>
    </location>
</feature>
<dbReference type="SUPFAM" id="SSF46689">
    <property type="entry name" value="Homeodomain-like"/>
    <property type="match status" value="1"/>
</dbReference>
<dbReference type="InterPro" id="IPR009057">
    <property type="entry name" value="Homeodomain-like_sf"/>
</dbReference>
<dbReference type="GO" id="GO:0003677">
    <property type="term" value="F:DNA binding"/>
    <property type="evidence" value="ECO:0007669"/>
    <property type="project" value="UniProtKB-UniRule"/>
</dbReference>
<dbReference type="STRING" id="512399.A8709_01505"/>
<organism evidence="4 5">
    <name type="scientific">Paenibacillus pectinilyticus</name>
    <dbReference type="NCBI Taxonomy" id="512399"/>
    <lineage>
        <taxon>Bacteria</taxon>
        <taxon>Bacillati</taxon>
        <taxon>Bacillota</taxon>
        <taxon>Bacilli</taxon>
        <taxon>Bacillales</taxon>
        <taxon>Paenibacillaceae</taxon>
        <taxon>Paenibacillus</taxon>
    </lineage>
</organism>
<proteinExistence type="predicted"/>
<dbReference type="InterPro" id="IPR039532">
    <property type="entry name" value="TetR_C_Firmicutes"/>
</dbReference>
<dbReference type="Gene3D" id="1.10.357.10">
    <property type="entry name" value="Tetracycline Repressor, domain 2"/>
    <property type="match status" value="1"/>
</dbReference>
<dbReference type="Proteomes" id="UP000093309">
    <property type="component" value="Unassembled WGS sequence"/>
</dbReference>
<evidence type="ECO:0000256" key="2">
    <source>
        <dbReference type="PROSITE-ProRule" id="PRU00335"/>
    </source>
</evidence>
<evidence type="ECO:0000256" key="1">
    <source>
        <dbReference type="ARBA" id="ARBA00023125"/>
    </source>
</evidence>
<dbReference type="PANTHER" id="PTHR43479">
    <property type="entry name" value="ACREF/ENVCD OPERON REPRESSOR-RELATED"/>
    <property type="match status" value="1"/>
</dbReference>
<protein>
    <submittedName>
        <fullName evidence="4">TetR family transcriptional regulator</fullName>
    </submittedName>
</protein>
<gene>
    <name evidence="4" type="ORF">A8709_01505</name>
</gene>
<evidence type="ECO:0000313" key="5">
    <source>
        <dbReference type="Proteomes" id="UP000093309"/>
    </source>
</evidence>
<feature type="DNA-binding region" description="H-T-H motif" evidence="2">
    <location>
        <begin position="36"/>
        <end position="55"/>
    </location>
</feature>
<dbReference type="PANTHER" id="PTHR43479:SF23">
    <property type="entry name" value="HTH TETR-TYPE DOMAIN-CONTAINING PROTEIN"/>
    <property type="match status" value="1"/>
</dbReference>
<dbReference type="AlphaFoldDB" id="A0A1C1A6F9"/>
<dbReference type="InterPro" id="IPR050624">
    <property type="entry name" value="HTH-type_Tx_Regulator"/>
</dbReference>
<dbReference type="RefSeq" id="WP_065850925.1">
    <property type="nucleotide sequence ID" value="NZ_LYPC01000011.1"/>
</dbReference>
<dbReference type="Pfam" id="PF14278">
    <property type="entry name" value="TetR_C_8"/>
    <property type="match status" value="1"/>
</dbReference>
<sequence length="197" mass="22825">MSTSSSRTDPRVLRTRQLIRDAFIELLQEIELEKITVNRLAERATINRVTFYLHYRDIPDMLERMADDMDHDIHTILNDLKKDANPDFDWNILVKLLEHFAEHAKFYKVVLASKRIAVFTERLMVLMVDLINDRIEHRGASSPSGDTSVHIPQDIVTWYSSSAFIGTIVFWLSQDMPYTPLFLAKQLSLLAPSPKKP</sequence>
<dbReference type="InterPro" id="IPR001647">
    <property type="entry name" value="HTH_TetR"/>
</dbReference>
<keyword evidence="1 2" id="KW-0238">DNA-binding</keyword>
<comment type="caution">
    <text evidence="4">The sequence shown here is derived from an EMBL/GenBank/DDBJ whole genome shotgun (WGS) entry which is preliminary data.</text>
</comment>
<dbReference type="EMBL" id="LYPC01000011">
    <property type="protein sequence ID" value="OCT16150.1"/>
    <property type="molecule type" value="Genomic_DNA"/>
</dbReference>
<reference evidence="5" key="1">
    <citation type="submission" date="2016-05" db="EMBL/GenBank/DDBJ databases">
        <title>Paenibacillus oryzae. sp. nov., isolated from the rice root.</title>
        <authorList>
            <person name="Zhang J."/>
            <person name="Zhang X."/>
        </authorList>
    </citation>
    <scope>NUCLEOTIDE SEQUENCE [LARGE SCALE GENOMIC DNA]</scope>
    <source>
        <strain evidence="5">KCTC13222</strain>
    </source>
</reference>
<evidence type="ECO:0000259" key="3">
    <source>
        <dbReference type="PROSITE" id="PS50977"/>
    </source>
</evidence>
<dbReference type="OrthoDB" id="9810250at2"/>